<name>A0A6B2M384_9BACT</name>
<dbReference type="Gene3D" id="3.30.70.20">
    <property type="match status" value="1"/>
</dbReference>
<dbReference type="PANTHER" id="PTHR30002:SF4">
    <property type="entry name" value="EPOXYQUEUOSINE REDUCTASE"/>
    <property type="match status" value="1"/>
</dbReference>
<dbReference type="EC" id="1.17.99.6" evidence="10"/>
<keyword evidence="6 10" id="KW-0560">Oxidoreductase</keyword>
<dbReference type="GO" id="GO:0051539">
    <property type="term" value="F:4 iron, 4 sulfur cluster binding"/>
    <property type="evidence" value="ECO:0007669"/>
    <property type="project" value="UniProtKB-KW"/>
</dbReference>
<dbReference type="GO" id="GO:0052693">
    <property type="term" value="F:epoxyqueuosine reductase activity"/>
    <property type="evidence" value="ECO:0007669"/>
    <property type="project" value="UniProtKB-EC"/>
</dbReference>
<comment type="caution">
    <text evidence="10">The sequence shown here is derived from an EMBL/GenBank/DDBJ whole genome shotgun (WGS) entry which is preliminary data.</text>
</comment>
<dbReference type="PANTHER" id="PTHR30002">
    <property type="entry name" value="EPOXYQUEUOSINE REDUCTASE"/>
    <property type="match status" value="1"/>
</dbReference>
<dbReference type="EMBL" id="JAAGNX010000002">
    <property type="protein sequence ID" value="NDV62160.1"/>
    <property type="molecule type" value="Genomic_DNA"/>
</dbReference>
<keyword evidence="5" id="KW-0671">Queuosine biosynthesis</keyword>
<keyword evidence="11" id="KW-1185">Reference proteome</keyword>
<dbReference type="InterPro" id="IPR017896">
    <property type="entry name" value="4Fe4S_Fe-S-bd"/>
</dbReference>
<evidence type="ECO:0000256" key="8">
    <source>
        <dbReference type="ARBA" id="ARBA00023014"/>
    </source>
</evidence>
<dbReference type="InterPro" id="IPR017900">
    <property type="entry name" value="4Fe4S_Fe_S_CS"/>
</dbReference>
<evidence type="ECO:0000313" key="11">
    <source>
        <dbReference type="Proteomes" id="UP000478417"/>
    </source>
</evidence>
<dbReference type="RefSeq" id="WP_163963823.1">
    <property type="nucleotide sequence ID" value="NZ_JAAGNX010000002.1"/>
</dbReference>
<gene>
    <name evidence="10" type="primary">queG</name>
    <name evidence="10" type="ORF">G0Q06_06850</name>
</gene>
<evidence type="ECO:0000259" key="9">
    <source>
        <dbReference type="PROSITE" id="PS51379"/>
    </source>
</evidence>
<reference evidence="10 11" key="1">
    <citation type="submission" date="2020-02" db="EMBL/GenBank/DDBJ databases">
        <title>Albibacoteraceae fam. nov., the first described family within the subdivision 4 Verrucomicrobia.</title>
        <authorList>
            <person name="Xi F."/>
        </authorList>
    </citation>
    <scope>NUCLEOTIDE SEQUENCE [LARGE SCALE GENOMIC DNA]</scope>
    <source>
        <strain evidence="10 11">CK1056</strain>
    </source>
</reference>
<dbReference type="GO" id="GO:0046872">
    <property type="term" value="F:metal ion binding"/>
    <property type="evidence" value="ECO:0007669"/>
    <property type="project" value="UniProtKB-KW"/>
</dbReference>
<protein>
    <submittedName>
        <fullName evidence="10">tRNA epoxyqueuosine(34) reductase QueG</fullName>
        <ecNumber evidence="10">1.17.99.6</ecNumber>
    </submittedName>
</protein>
<evidence type="ECO:0000256" key="4">
    <source>
        <dbReference type="ARBA" id="ARBA00022723"/>
    </source>
</evidence>
<dbReference type="PROSITE" id="PS00198">
    <property type="entry name" value="4FE4S_FER_1"/>
    <property type="match status" value="1"/>
</dbReference>
<proteinExistence type="predicted"/>
<evidence type="ECO:0000256" key="5">
    <source>
        <dbReference type="ARBA" id="ARBA00022785"/>
    </source>
</evidence>
<keyword evidence="1" id="KW-0004">4Fe-4S</keyword>
<dbReference type="NCBIfam" id="TIGR00276">
    <property type="entry name" value="tRNA epoxyqueuosine(34) reductase QueG"/>
    <property type="match status" value="1"/>
</dbReference>
<dbReference type="GO" id="GO:0008616">
    <property type="term" value="P:tRNA queuosine(34) biosynthetic process"/>
    <property type="evidence" value="ECO:0007669"/>
    <property type="project" value="UniProtKB-KW"/>
</dbReference>
<keyword evidence="7" id="KW-0408">Iron</keyword>
<dbReference type="PROSITE" id="PS51379">
    <property type="entry name" value="4FE4S_FER_2"/>
    <property type="match status" value="1"/>
</dbReference>
<dbReference type="SUPFAM" id="SSF46548">
    <property type="entry name" value="alpha-helical ferredoxin"/>
    <property type="match status" value="1"/>
</dbReference>
<dbReference type="Pfam" id="PF13484">
    <property type="entry name" value="Fer4_16"/>
    <property type="match status" value="1"/>
</dbReference>
<evidence type="ECO:0000256" key="1">
    <source>
        <dbReference type="ARBA" id="ARBA00022485"/>
    </source>
</evidence>
<organism evidence="10 11">
    <name type="scientific">Oceanipulchritudo coccoides</name>
    <dbReference type="NCBI Taxonomy" id="2706888"/>
    <lineage>
        <taxon>Bacteria</taxon>
        <taxon>Pseudomonadati</taxon>
        <taxon>Verrucomicrobiota</taxon>
        <taxon>Opitutia</taxon>
        <taxon>Puniceicoccales</taxon>
        <taxon>Oceanipulchritudinaceae</taxon>
        <taxon>Oceanipulchritudo</taxon>
    </lineage>
</organism>
<keyword evidence="2" id="KW-0963">Cytoplasm</keyword>
<evidence type="ECO:0000256" key="2">
    <source>
        <dbReference type="ARBA" id="ARBA00022490"/>
    </source>
</evidence>
<sequence>MKNLDPNEAKRILVEKAGSLGLDPVGVAPVPAELRQDYFYKWLETDQHGEMGWMARDPERRANPEQVQPGAHCILCFGLNYYQPEPGRRGRIAKYALGKDYHKVMINKLKTLCKWLQEIGATNRPYVDTGPLLEKPIAALAGIGWQGKNTMVLNGEHGQWLFLGFILTTFPFPVDKPQQDRCGTCTRCIDICPTRAITAPYQLDARKCISYLTIEHKGSIPLPYRRLMGDHLYGCDDCLDICPWNKWARKTREAAFEARDYPDLRELLTMDDDAFNNLFAGSPVRRLKRPRFLRNVCIVLGNSGTREDLPVLKKAAMDPDTLIAEHAQWAIAEIEDRG</sequence>
<keyword evidence="8" id="KW-0411">Iron-sulfur</keyword>
<feature type="domain" description="4Fe-4S ferredoxin-type" evidence="9">
    <location>
        <begin position="170"/>
        <end position="202"/>
    </location>
</feature>
<evidence type="ECO:0000256" key="3">
    <source>
        <dbReference type="ARBA" id="ARBA00022694"/>
    </source>
</evidence>
<keyword evidence="3" id="KW-0819">tRNA processing</keyword>
<dbReference type="AlphaFoldDB" id="A0A6B2M384"/>
<dbReference type="InterPro" id="IPR013542">
    <property type="entry name" value="QueG_DUF1730"/>
</dbReference>
<evidence type="ECO:0000256" key="7">
    <source>
        <dbReference type="ARBA" id="ARBA00023004"/>
    </source>
</evidence>
<dbReference type="Proteomes" id="UP000478417">
    <property type="component" value="Unassembled WGS sequence"/>
</dbReference>
<dbReference type="InterPro" id="IPR004453">
    <property type="entry name" value="QueG"/>
</dbReference>
<dbReference type="Pfam" id="PF08331">
    <property type="entry name" value="QueG_DUF1730"/>
    <property type="match status" value="1"/>
</dbReference>
<evidence type="ECO:0000256" key="6">
    <source>
        <dbReference type="ARBA" id="ARBA00023002"/>
    </source>
</evidence>
<accession>A0A6B2M384</accession>
<keyword evidence="4" id="KW-0479">Metal-binding</keyword>
<evidence type="ECO:0000313" key="10">
    <source>
        <dbReference type="EMBL" id="NDV62160.1"/>
    </source>
</evidence>